<keyword evidence="4" id="KW-1185">Reference proteome</keyword>
<dbReference type="KEGG" id="psco:LY89DRAFT_756393"/>
<dbReference type="Proteomes" id="UP000070700">
    <property type="component" value="Unassembled WGS sequence"/>
</dbReference>
<dbReference type="GeneID" id="28831101"/>
<proteinExistence type="predicted"/>
<evidence type="ECO:0000313" key="4">
    <source>
        <dbReference type="Proteomes" id="UP000070700"/>
    </source>
</evidence>
<dbReference type="InParanoid" id="A0A194WYN7"/>
<feature type="compositionally biased region" description="Polar residues" evidence="2">
    <location>
        <begin position="105"/>
        <end position="118"/>
    </location>
</feature>
<gene>
    <name evidence="3" type="ORF">LY89DRAFT_756393</name>
</gene>
<accession>A0A194WYN7</accession>
<name>A0A194WYN7_MOLSC</name>
<keyword evidence="1" id="KW-0175">Coiled coil</keyword>
<organism evidence="3 4">
    <name type="scientific">Mollisia scopiformis</name>
    <name type="common">Conifer needle endophyte fungus</name>
    <name type="synonym">Phialocephala scopiformis</name>
    <dbReference type="NCBI Taxonomy" id="149040"/>
    <lineage>
        <taxon>Eukaryota</taxon>
        <taxon>Fungi</taxon>
        <taxon>Dikarya</taxon>
        <taxon>Ascomycota</taxon>
        <taxon>Pezizomycotina</taxon>
        <taxon>Leotiomycetes</taxon>
        <taxon>Helotiales</taxon>
        <taxon>Mollisiaceae</taxon>
        <taxon>Mollisia</taxon>
    </lineage>
</organism>
<evidence type="ECO:0000256" key="1">
    <source>
        <dbReference type="SAM" id="Coils"/>
    </source>
</evidence>
<dbReference type="AlphaFoldDB" id="A0A194WYN7"/>
<evidence type="ECO:0000313" key="3">
    <source>
        <dbReference type="EMBL" id="KUJ13060.1"/>
    </source>
</evidence>
<sequence length="468" mass="53019">MAKKKKVAAEAENFPPQAGCEGKEKMSDEIEDISNNDCLENLFREDTIREVEDDDRTKYLHAQTAETVGLESMTASIAAVSITSIAADTSLGFMASKHSFLQSTHTEVVESEPNSSFPPKSRAGKGDFRTQSIGLQHQLDKKEKELKGTKQRVVAVEANLEASKEESQSLKARIKVLETERSKMKTENRQLRTQVGEHTKVVATLKAQHKEDLRASKEREEADSEMLFEALRTKNALTEARRILAEQEFKRSTIMQLQTELAQKTAANLSLRNSLVQAEQNRLQSENQCTIYEQAYDAAQKELAQEREESSKWYDTEQALRRMNADISNQLVQEQQNHRKTKVRLRIETTCLRQTERAQSSIEMDRLAQQEQVAELKQKLEGQQPLVNVGVAIRLRYLEKERALTYGLSGKDLDKNLIKEGNIAAHQPDGEQDAALFICNLVPAENSFDMSEIYEELYGTPPPDSRED</sequence>
<feature type="coiled-coil region" evidence="1">
    <location>
        <begin position="268"/>
        <end position="309"/>
    </location>
</feature>
<reference evidence="3 4" key="1">
    <citation type="submission" date="2015-10" db="EMBL/GenBank/DDBJ databases">
        <title>Full genome of DAOMC 229536 Phialocephala scopiformis, a fungal endophyte of spruce producing the potent anti-insectan compound rugulosin.</title>
        <authorList>
            <consortium name="DOE Joint Genome Institute"/>
            <person name="Walker A.K."/>
            <person name="Frasz S.L."/>
            <person name="Seifert K.A."/>
            <person name="Miller J.D."/>
            <person name="Mondo S.J."/>
            <person name="Labutti K."/>
            <person name="Lipzen A."/>
            <person name="Dockter R."/>
            <person name="Kennedy M."/>
            <person name="Grigoriev I.V."/>
            <person name="Spatafora J.W."/>
        </authorList>
    </citation>
    <scope>NUCLEOTIDE SEQUENCE [LARGE SCALE GENOMIC DNA]</scope>
    <source>
        <strain evidence="3 4">CBS 120377</strain>
    </source>
</reference>
<protein>
    <submittedName>
        <fullName evidence="3">Uncharacterized protein</fullName>
    </submittedName>
</protein>
<feature type="region of interest" description="Disordered" evidence="2">
    <location>
        <begin position="1"/>
        <end position="27"/>
    </location>
</feature>
<feature type="coiled-coil region" evidence="1">
    <location>
        <begin position="139"/>
        <end position="194"/>
    </location>
</feature>
<dbReference type="RefSeq" id="XP_018067415.1">
    <property type="nucleotide sequence ID" value="XM_018221375.1"/>
</dbReference>
<evidence type="ECO:0000256" key="2">
    <source>
        <dbReference type="SAM" id="MobiDB-lite"/>
    </source>
</evidence>
<dbReference type="EMBL" id="KQ947423">
    <property type="protein sequence ID" value="KUJ13060.1"/>
    <property type="molecule type" value="Genomic_DNA"/>
</dbReference>
<dbReference type="OrthoDB" id="3565171at2759"/>
<feature type="region of interest" description="Disordered" evidence="2">
    <location>
        <begin position="105"/>
        <end position="129"/>
    </location>
</feature>